<dbReference type="InterPro" id="IPR045510">
    <property type="entry name" value="DUF6481"/>
</dbReference>
<dbReference type="EMBL" id="JANCLU010000002">
    <property type="protein sequence ID" value="MCP8937386.1"/>
    <property type="molecule type" value="Genomic_DNA"/>
</dbReference>
<organism evidence="1 2">
    <name type="scientific">Alsobacter ponti</name>
    <dbReference type="NCBI Taxonomy" id="2962936"/>
    <lineage>
        <taxon>Bacteria</taxon>
        <taxon>Pseudomonadati</taxon>
        <taxon>Pseudomonadota</taxon>
        <taxon>Alphaproteobacteria</taxon>
        <taxon>Hyphomicrobiales</taxon>
        <taxon>Alsobacteraceae</taxon>
        <taxon>Alsobacter</taxon>
    </lineage>
</organism>
<keyword evidence="2" id="KW-1185">Reference proteome</keyword>
<reference evidence="1 2" key="1">
    <citation type="submission" date="2022-07" db="EMBL/GenBank/DDBJ databases">
        <authorList>
            <person name="Li W.-J."/>
            <person name="Deng Q.-Q."/>
        </authorList>
    </citation>
    <scope>NUCLEOTIDE SEQUENCE [LARGE SCALE GENOMIC DNA]</scope>
    <source>
        <strain evidence="1 2">SYSU M60028</strain>
    </source>
</reference>
<gene>
    <name evidence="1" type="ORF">NK718_02570</name>
</gene>
<proteinExistence type="predicted"/>
<protein>
    <submittedName>
        <fullName evidence="1">DUF6481 family protein</fullName>
    </submittedName>
</protein>
<accession>A0ABT1L8V9</accession>
<evidence type="ECO:0000313" key="2">
    <source>
        <dbReference type="Proteomes" id="UP001205890"/>
    </source>
</evidence>
<dbReference type="Proteomes" id="UP001205890">
    <property type="component" value="Unassembled WGS sequence"/>
</dbReference>
<dbReference type="Pfam" id="PF20089">
    <property type="entry name" value="DUF6481"/>
    <property type="match status" value="1"/>
</dbReference>
<evidence type="ECO:0000313" key="1">
    <source>
        <dbReference type="EMBL" id="MCP8937386.1"/>
    </source>
</evidence>
<dbReference type="RefSeq" id="WP_254738337.1">
    <property type="nucleotide sequence ID" value="NZ_JANCLU010000002.1"/>
</dbReference>
<sequence>MHQGLSKRDRISLCDTAVPFKNDLTKLQGIRMPSFKEPNHQARANQAAAARKQTLSAFQHNPARDPAAVEARGAVLREREQARALRAEEKARLRAIRETEEAEQKASRERETALLAEARAADAVELAAKQKAARDARYSARKARAR</sequence>
<comment type="caution">
    <text evidence="1">The sequence shown here is derived from an EMBL/GenBank/DDBJ whole genome shotgun (WGS) entry which is preliminary data.</text>
</comment>
<name>A0ABT1L8V9_9HYPH</name>